<dbReference type="SUPFAM" id="SSF159006">
    <property type="entry name" value="YopX-like"/>
    <property type="match status" value="1"/>
</dbReference>
<reference evidence="2 3" key="1">
    <citation type="submission" date="2022-05" db="EMBL/GenBank/DDBJ databases">
        <title>Genome Sequencing of Bee-Associated Microbes.</title>
        <authorList>
            <person name="Dunlap C."/>
        </authorList>
    </citation>
    <scope>NUCLEOTIDE SEQUENCE [LARGE SCALE GENOMIC DNA]</scope>
    <source>
        <strain evidence="2 3">NRRL B-04010</strain>
    </source>
</reference>
<dbReference type="InterPro" id="IPR023385">
    <property type="entry name" value="YopX-like_C"/>
</dbReference>
<accession>A0ABT4H7J1</accession>
<dbReference type="InterPro" id="IPR019096">
    <property type="entry name" value="YopX_protein"/>
</dbReference>
<proteinExistence type="predicted"/>
<dbReference type="Pfam" id="PF09643">
    <property type="entry name" value="YopX"/>
    <property type="match status" value="1"/>
</dbReference>
<dbReference type="Proteomes" id="UP001527181">
    <property type="component" value="Unassembled WGS sequence"/>
</dbReference>
<dbReference type="GeneID" id="94491791"/>
<sequence length="179" mass="21230">MSRPIKYRGREKKQEWIIKYTESKYVPGELVYGSLLDLGGDDIYIVSTNSYDEGRTYDEAYKEAVYTKVYRETVGKYTGLPDRNGKEIYDNAVVLITGEQELDYGYTFRWNEKAIVKWDDVECGFYLDVINKREVKLCEDGCFTVDRFPLRKWTDEEWWIEYEVIHEHYSLLKGDSKDA</sequence>
<dbReference type="RefSeq" id="WP_005551368.1">
    <property type="nucleotide sequence ID" value="NZ_JAMDLX010000006.1"/>
</dbReference>
<keyword evidence="3" id="KW-1185">Reference proteome</keyword>
<evidence type="ECO:0000313" key="3">
    <source>
        <dbReference type="Proteomes" id="UP001527181"/>
    </source>
</evidence>
<evidence type="ECO:0000259" key="1">
    <source>
        <dbReference type="Pfam" id="PF09643"/>
    </source>
</evidence>
<organism evidence="2 3">
    <name type="scientific">Paenibacillus alvei</name>
    <name type="common">Bacillus alvei</name>
    <dbReference type="NCBI Taxonomy" id="44250"/>
    <lineage>
        <taxon>Bacteria</taxon>
        <taxon>Bacillati</taxon>
        <taxon>Bacillota</taxon>
        <taxon>Bacilli</taxon>
        <taxon>Bacillales</taxon>
        <taxon>Paenibacillaceae</taxon>
        <taxon>Paenibacillus</taxon>
    </lineage>
</organism>
<evidence type="ECO:0000313" key="2">
    <source>
        <dbReference type="EMBL" id="MCY9764943.1"/>
    </source>
</evidence>
<dbReference type="Gene3D" id="2.30.30.290">
    <property type="entry name" value="YopX-like domains"/>
    <property type="match status" value="1"/>
</dbReference>
<name>A0ABT4H7J1_PAEAL</name>
<protein>
    <submittedName>
        <fullName evidence="2">YopX family protein</fullName>
    </submittedName>
</protein>
<dbReference type="EMBL" id="JAMDNP010000138">
    <property type="protein sequence ID" value="MCY9764943.1"/>
    <property type="molecule type" value="Genomic_DNA"/>
</dbReference>
<gene>
    <name evidence="2" type="ORF">M5X12_31080</name>
</gene>
<comment type="caution">
    <text evidence="2">The sequence shown here is derived from an EMBL/GenBank/DDBJ whole genome shotgun (WGS) entry which is preliminary data.</text>
</comment>
<feature type="domain" description="YopX protein" evidence="1">
    <location>
        <begin position="45"/>
        <end position="145"/>
    </location>
</feature>